<feature type="compositionally biased region" description="Low complexity" evidence="2">
    <location>
        <begin position="575"/>
        <end position="592"/>
    </location>
</feature>
<dbReference type="GeneID" id="9037244"/>
<dbReference type="GO" id="GO:0004672">
    <property type="term" value="F:protein kinase activity"/>
    <property type="evidence" value="ECO:0007669"/>
    <property type="project" value="InterPro"/>
</dbReference>
<feature type="compositionally biased region" description="Basic and acidic residues" evidence="2">
    <location>
        <begin position="693"/>
        <end position="710"/>
    </location>
</feature>
<feature type="region of interest" description="Disordered" evidence="2">
    <location>
        <begin position="571"/>
        <end position="603"/>
    </location>
</feature>
<dbReference type="Proteomes" id="UP000007800">
    <property type="component" value="Unassembled WGS sequence"/>
</dbReference>
<evidence type="ECO:0000256" key="1">
    <source>
        <dbReference type="PROSITE-ProRule" id="PRU10141"/>
    </source>
</evidence>
<keyword evidence="3" id="KW-1133">Transmembrane helix</keyword>
<dbReference type="PROSITE" id="PS00107">
    <property type="entry name" value="PROTEIN_KINASE_ATP"/>
    <property type="match status" value="1"/>
</dbReference>
<feature type="transmembrane region" description="Helical" evidence="3">
    <location>
        <begin position="848"/>
        <end position="881"/>
    </location>
</feature>
<feature type="region of interest" description="Disordered" evidence="2">
    <location>
        <begin position="313"/>
        <end position="375"/>
    </location>
</feature>
<dbReference type="InParanoid" id="C5LZW9"/>
<evidence type="ECO:0000256" key="2">
    <source>
        <dbReference type="SAM" id="MobiDB-lite"/>
    </source>
</evidence>
<feature type="region of interest" description="Disordered" evidence="2">
    <location>
        <begin position="44"/>
        <end position="65"/>
    </location>
</feature>
<keyword evidence="1" id="KW-0067">ATP-binding</keyword>
<keyword evidence="6" id="KW-1185">Reference proteome</keyword>
<keyword evidence="5" id="KW-0808">Transferase</keyword>
<keyword evidence="3" id="KW-0812">Transmembrane</keyword>
<feature type="binding site" evidence="1">
    <location>
        <position position="104"/>
    </location>
    <ligand>
        <name>ATP</name>
        <dbReference type="ChEBI" id="CHEBI:30616"/>
    </ligand>
</feature>
<dbReference type="Gene3D" id="1.10.510.10">
    <property type="entry name" value="Transferase(Phosphotransferase) domain 1"/>
    <property type="match status" value="2"/>
</dbReference>
<dbReference type="GO" id="GO:0005524">
    <property type="term" value="F:ATP binding"/>
    <property type="evidence" value="ECO:0007669"/>
    <property type="project" value="UniProtKB-UniRule"/>
</dbReference>
<keyword evidence="1" id="KW-0547">Nucleotide-binding</keyword>
<feature type="compositionally biased region" description="Basic and acidic residues" evidence="2">
    <location>
        <begin position="344"/>
        <end position="354"/>
    </location>
</feature>
<feature type="compositionally biased region" description="Polar residues" evidence="2">
    <location>
        <begin position="358"/>
        <end position="368"/>
    </location>
</feature>
<dbReference type="PANTHER" id="PTHR24347">
    <property type="entry name" value="SERINE/THREONINE-PROTEIN KINASE"/>
    <property type="match status" value="1"/>
</dbReference>
<dbReference type="Pfam" id="PF00069">
    <property type="entry name" value="Pkinase"/>
    <property type="match status" value="1"/>
</dbReference>
<reference evidence="5 6" key="1">
    <citation type="submission" date="2008-07" db="EMBL/GenBank/DDBJ databases">
        <authorList>
            <person name="El-Sayed N."/>
            <person name="Caler E."/>
            <person name="Inman J."/>
            <person name="Amedeo P."/>
            <person name="Hass B."/>
            <person name="Wortman J."/>
        </authorList>
    </citation>
    <scope>NUCLEOTIDE SEQUENCE [LARGE SCALE GENOMIC DNA]</scope>
    <source>
        <strain evidence="6">ATCC 50983 / TXsc</strain>
    </source>
</reference>
<organism evidence="6">
    <name type="scientific">Perkinsus marinus (strain ATCC 50983 / TXsc)</name>
    <dbReference type="NCBI Taxonomy" id="423536"/>
    <lineage>
        <taxon>Eukaryota</taxon>
        <taxon>Sar</taxon>
        <taxon>Alveolata</taxon>
        <taxon>Perkinsozoa</taxon>
        <taxon>Perkinsea</taxon>
        <taxon>Perkinsida</taxon>
        <taxon>Perkinsidae</taxon>
        <taxon>Perkinsus</taxon>
    </lineage>
</organism>
<dbReference type="EMBL" id="GG686971">
    <property type="protein sequence ID" value="EEQ97787.1"/>
    <property type="molecule type" value="Genomic_DNA"/>
</dbReference>
<dbReference type="InterPro" id="IPR017441">
    <property type="entry name" value="Protein_kinase_ATP_BS"/>
</dbReference>
<dbReference type="PROSITE" id="PS50011">
    <property type="entry name" value="PROTEIN_KINASE_DOM"/>
    <property type="match status" value="1"/>
</dbReference>
<evidence type="ECO:0000313" key="5">
    <source>
        <dbReference type="EMBL" id="EEQ97787.1"/>
    </source>
</evidence>
<feature type="region of interest" description="Disordered" evidence="2">
    <location>
        <begin position="1084"/>
        <end position="1119"/>
    </location>
</feature>
<dbReference type="RefSeq" id="XP_002765070.1">
    <property type="nucleotide sequence ID" value="XM_002765024.1"/>
</dbReference>
<name>C5LZW9_PERM5</name>
<protein>
    <submittedName>
        <fullName evidence="5">Serine/threonine-protein kinase chk2, putative</fullName>
    </submittedName>
</protein>
<proteinExistence type="predicted"/>
<dbReference type="SUPFAM" id="SSF56112">
    <property type="entry name" value="Protein kinase-like (PK-like)"/>
    <property type="match status" value="1"/>
</dbReference>
<dbReference type="InterPro" id="IPR011009">
    <property type="entry name" value="Kinase-like_dom_sf"/>
</dbReference>
<feature type="compositionally biased region" description="Low complexity" evidence="2">
    <location>
        <begin position="44"/>
        <end position="53"/>
    </location>
</feature>
<dbReference type="InterPro" id="IPR000719">
    <property type="entry name" value="Prot_kinase_dom"/>
</dbReference>
<gene>
    <name evidence="5" type="ORF">Pmar_PMAR004527</name>
</gene>
<dbReference type="AlphaFoldDB" id="C5LZW9"/>
<accession>C5LZW9</accession>
<feature type="domain" description="Protein kinase" evidence="4">
    <location>
        <begin position="75"/>
        <end position="444"/>
    </location>
</feature>
<keyword evidence="5" id="KW-0418">Kinase</keyword>
<dbReference type="OrthoDB" id="40902at2759"/>
<evidence type="ECO:0000256" key="3">
    <source>
        <dbReference type="SAM" id="Phobius"/>
    </source>
</evidence>
<feature type="region of interest" description="Disordered" evidence="2">
    <location>
        <begin position="658"/>
        <end position="718"/>
    </location>
</feature>
<evidence type="ECO:0000259" key="4">
    <source>
        <dbReference type="PROSITE" id="PS50011"/>
    </source>
</evidence>
<dbReference type="OMA" id="RWRNISE"/>
<keyword evidence="3" id="KW-0472">Membrane</keyword>
<sequence>MALWHGPQLAGEPSLVDDEVLVEAPEGSFYLLVVVVVIMSDSDSRRSTGSGVVDPSSLPPGITPEFGPLADPKRYLIGREIGAGATARVFKCKRQKDGRVFAVKCLFVQRARLSEEFDRELEALHKEIGILSRLKHRNIVALHDVVETQTAVYIVMEYVGGGELFDYVVDNDNFNNENVIRFVFCQVVDALLYLHVNGKRYPFTGQHMNDQIRIGHFKFKKMDHVSEDAKNLVSRLIVVNPNDRISLEDALGHPWLRNFPPAQALQQVWVPESRVPQLTELYSTLTTRAIGYEPTISSVPSQVLKPTSIAEAPSPLASFHEPGEDSPMTIDDDEDDYSPIDGMQVEHLDSRGDPMETSDISQSRSSATRGDRHKEKEYLAVQNRGGSRSPVSDVANRVVVPNLAANLGKKAAQDFRLDELCTAQLNILKIFQQIYIHFRHHPVVAQLVQAMIFEARELQTQTTVMLSRCGDIAEVVRKDLSDMVLFAEEGLPDEAMAGLDSVKAKLQGMSASSEELHAHYVEFEGKVQKIIVGLPTTVVGIPSAQQREITAKAIMDAKEVIDSDVKMSTDGPKISLVESSSSANDSSNMGNSSDRRTLSRRSKRANERLDSLLDRLRNLPSDGKIISAVDGKGDAIDSEVAELLDLPFLAAGYVGGYSEKRKKPESSSDESAVVSDKELEAQGERAAWSVSDETMKKSDEEESIPSRKSDIPSGSDSEATAQLAVTRKLVNNGGSDPTAALIADSMRKLRRIDQILHKVTVFWQGVDQSVAKLSDMRENAARLLSGTTKSARILAVFRERARENNDFWKTYEDVCKEYARTSARQMQAYLEDMNLVYAQVDDFDLKSAAAAAAVSFVCMVTVLSIALTGFLLLHVVVGGGLKRPDQEKRGWEAKINAATRNVNYALYANGRGWVKSNGKSDCNGKWKDAETYGARKKKIKQFCIRLHEKHQDDRGYTDAPKRYDCRLDPNDKGNNHGTKNRDWLCYEKEQEYVLMPPHGSGLNSTCPSTNPWLHRALSWYPRDSPPKWCRYNWYEKRQVCWCMPGFYRESPYDVSLSKRGCPEEEIFIIPRFVRRSELRRLGAFDEPPRKTGAVAEESSTDECTCPSPSDAFDEASKSP</sequence>
<evidence type="ECO:0000313" key="6">
    <source>
        <dbReference type="Proteomes" id="UP000007800"/>
    </source>
</evidence>